<dbReference type="GO" id="GO:0006338">
    <property type="term" value="P:chromatin remodeling"/>
    <property type="evidence" value="ECO:0007669"/>
    <property type="project" value="InterPro"/>
</dbReference>
<gene>
    <name evidence="15" type="ORF">SPAPADRAFT_130664</name>
</gene>
<dbReference type="GO" id="GO:0016586">
    <property type="term" value="C:RSC-type complex"/>
    <property type="evidence" value="ECO:0007669"/>
    <property type="project" value="InterPro"/>
</dbReference>
<dbReference type="FunCoup" id="G3AF82">
    <property type="interactions" value="336"/>
</dbReference>
<dbReference type="OrthoDB" id="1742084at2759"/>
<dbReference type="SMART" id="SM00439">
    <property type="entry name" value="BAH"/>
    <property type="match status" value="1"/>
</dbReference>
<dbReference type="KEGG" id="spaa:SPAPADRAFT_130664"/>
<evidence type="ECO:0000256" key="5">
    <source>
        <dbReference type="ARBA" id="ARBA00023015"/>
    </source>
</evidence>
<keyword evidence="6 10" id="KW-0103">Bromodomain</keyword>
<dbReference type="eggNOG" id="KOG1827">
    <property type="taxonomic scope" value="Eukaryota"/>
</dbReference>
<reference evidence="15 16" key="1">
    <citation type="journal article" date="2011" name="Proc. Natl. Acad. Sci. U.S.A.">
        <title>Comparative genomics of xylose-fermenting fungi for enhanced biofuel production.</title>
        <authorList>
            <person name="Wohlbach D.J."/>
            <person name="Kuo A."/>
            <person name="Sato T.K."/>
            <person name="Potts K.M."/>
            <person name="Salamov A.A."/>
            <person name="LaButti K.M."/>
            <person name="Sun H."/>
            <person name="Clum A."/>
            <person name="Pangilinan J.L."/>
            <person name="Lindquist E.A."/>
            <person name="Lucas S."/>
            <person name="Lapidus A."/>
            <person name="Jin M."/>
            <person name="Gunawan C."/>
            <person name="Balan V."/>
            <person name="Dale B.E."/>
            <person name="Jeffries T.W."/>
            <person name="Zinkel R."/>
            <person name="Barry K.W."/>
            <person name="Grigoriev I.V."/>
            <person name="Gasch A.P."/>
        </authorList>
    </citation>
    <scope>NUCLEOTIDE SEQUENCE [LARGE SCALE GENOMIC DNA]</scope>
    <source>
        <strain evidence="16">NRRL Y-27907 / 11-Y1</strain>
    </source>
</reference>
<organism evidence="16">
    <name type="scientific">Spathaspora passalidarum (strain NRRL Y-27907 / 11-Y1)</name>
    <dbReference type="NCBI Taxonomy" id="619300"/>
    <lineage>
        <taxon>Eukaryota</taxon>
        <taxon>Fungi</taxon>
        <taxon>Dikarya</taxon>
        <taxon>Ascomycota</taxon>
        <taxon>Saccharomycotina</taxon>
        <taxon>Pichiomycetes</taxon>
        <taxon>Debaryomycetaceae</taxon>
        <taxon>Spathaspora</taxon>
    </lineage>
</organism>
<dbReference type="InParanoid" id="G3AF82"/>
<keyword evidence="5" id="KW-0805">Transcription regulation</keyword>
<keyword evidence="7" id="KW-0804">Transcription</keyword>
<dbReference type="InterPro" id="IPR001025">
    <property type="entry name" value="BAH_dom"/>
</dbReference>
<dbReference type="PROSITE" id="PS00633">
    <property type="entry name" value="BROMODOMAIN_1"/>
    <property type="match status" value="1"/>
</dbReference>
<evidence type="ECO:0000256" key="11">
    <source>
        <dbReference type="SAM" id="Coils"/>
    </source>
</evidence>
<comment type="similarity">
    <text evidence="9">Belongs to the RSC1 family.</text>
</comment>
<accession>G3AF82</accession>
<dbReference type="Pfam" id="PF00439">
    <property type="entry name" value="Bromodomain"/>
    <property type="match status" value="2"/>
</dbReference>
<feature type="coiled-coil region" evidence="11">
    <location>
        <begin position="730"/>
        <end position="757"/>
    </location>
</feature>
<keyword evidence="8" id="KW-0539">Nucleus</keyword>
<evidence type="ECO:0000256" key="7">
    <source>
        <dbReference type="ARBA" id="ARBA00023163"/>
    </source>
</evidence>
<dbReference type="Pfam" id="PF01426">
    <property type="entry name" value="BAH"/>
    <property type="match status" value="1"/>
</dbReference>
<dbReference type="FunFam" id="2.30.30.490:FF:000016">
    <property type="entry name" value="RSC complex member"/>
    <property type="match status" value="1"/>
</dbReference>
<dbReference type="GO" id="GO:0003682">
    <property type="term" value="F:chromatin binding"/>
    <property type="evidence" value="ECO:0007669"/>
    <property type="project" value="InterPro"/>
</dbReference>
<feature type="region of interest" description="Disordered" evidence="12">
    <location>
        <begin position="619"/>
        <end position="638"/>
    </location>
</feature>
<feature type="domain" description="Bromo" evidence="13">
    <location>
        <begin position="250"/>
        <end position="320"/>
    </location>
</feature>
<feature type="domain" description="BAH" evidence="14">
    <location>
        <begin position="371"/>
        <end position="492"/>
    </location>
</feature>
<evidence type="ECO:0000256" key="6">
    <source>
        <dbReference type="ARBA" id="ARBA00023117"/>
    </source>
</evidence>
<evidence type="ECO:0000313" key="16">
    <source>
        <dbReference type="Proteomes" id="UP000000709"/>
    </source>
</evidence>
<dbReference type="PRINTS" id="PR00503">
    <property type="entry name" value="BROMODOMAIN"/>
</dbReference>
<feature type="region of interest" description="Disordered" evidence="12">
    <location>
        <begin position="184"/>
        <end position="208"/>
    </location>
</feature>
<keyword evidence="11" id="KW-0175">Coiled coil</keyword>
<evidence type="ECO:0000256" key="8">
    <source>
        <dbReference type="ARBA" id="ARBA00023242"/>
    </source>
</evidence>
<dbReference type="HOGENOM" id="CLU_007728_2_1_1"/>
<dbReference type="PROSITE" id="PS50014">
    <property type="entry name" value="BROMODOMAIN_2"/>
    <property type="match status" value="2"/>
</dbReference>
<evidence type="ECO:0000256" key="3">
    <source>
        <dbReference type="ARBA" id="ARBA00022737"/>
    </source>
</evidence>
<evidence type="ECO:0000256" key="4">
    <source>
        <dbReference type="ARBA" id="ARBA00022853"/>
    </source>
</evidence>
<dbReference type="Gene3D" id="1.20.920.10">
    <property type="entry name" value="Bromodomain-like"/>
    <property type="match status" value="2"/>
</dbReference>
<dbReference type="InterPro" id="IPR043151">
    <property type="entry name" value="BAH_sf"/>
</dbReference>
<evidence type="ECO:0000256" key="9">
    <source>
        <dbReference type="ARBA" id="ARBA00061403"/>
    </source>
</evidence>
<keyword evidence="16" id="KW-1185">Reference proteome</keyword>
<dbReference type="PROSITE" id="PS51038">
    <property type="entry name" value="BAH"/>
    <property type="match status" value="1"/>
</dbReference>
<dbReference type="GO" id="GO:0006368">
    <property type="term" value="P:transcription elongation by RNA polymerase II"/>
    <property type="evidence" value="ECO:0007669"/>
    <property type="project" value="TreeGrafter"/>
</dbReference>
<dbReference type="OMA" id="PPYWYLG"/>
<dbReference type="SMART" id="SM00297">
    <property type="entry name" value="BROMO"/>
    <property type="match status" value="2"/>
</dbReference>
<dbReference type="STRING" id="619300.G3AF82"/>
<dbReference type="InterPro" id="IPR018359">
    <property type="entry name" value="Bromodomain_CS"/>
</dbReference>
<proteinExistence type="inferred from homology"/>
<protein>
    <submittedName>
        <fullName evidence="15">Uncharacterized protein</fullName>
    </submittedName>
</protein>
<evidence type="ECO:0000256" key="2">
    <source>
        <dbReference type="ARBA" id="ARBA00022553"/>
    </source>
</evidence>
<name>G3AF82_SPAPN</name>
<evidence type="ECO:0000256" key="12">
    <source>
        <dbReference type="SAM" id="MobiDB-lite"/>
    </source>
</evidence>
<dbReference type="CDD" id="cd04717">
    <property type="entry name" value="BAH_polybromo"/>
    <property type="match status" value="1"/>
</dbReference>
<keyword evidence="4" id="KW-0156">Chromatin regulator</keyword>
<dbReference type="InterPro" id="IPR036427">
    <property type="entry name" value="Bromodomain-like_sf"/>
</dbReference>
<evidence type="ECO:0000259" key="13">
    <source>
        <dbReference type="PROSITE" id="PS50014"/>
    </source>
</evidence>
<dbReference type="InterPro" id="IPR037382">
    <property type="entry name" value="Rsc/polybromo"/>
</dbReference>
<dbReference type="AlphaFoldDB" id="G3AF82"/>
<feature type="domain" description="Bromo" evidence="13">
    <location>
        <begin position="44"/>
        <end position="95"/>
    </location>
</feature>
<dbReference type="InterPro" id="IPR048047">
    <property type="entry name" value="RSC1/2_bromodom"/>
</dbReference>
<dbReference type="RefSeq" id="XP_007372283.1">
    <property type="nucleotide sequence ID" value="XM_007372221.1"/>
</dbReference>
<feature type="compositionally biased region" description="Polar residues" evidence="12">
    <location>
        <begin position="184"/>
        <end position="206"/>
    </location>
</feature>
<sequence length="797" mass="90397">MSDRERKKLALRIRTLFDRLYKVEDNGFLIYQTFQTLPLRTGTDYYKLVKNPLSLHAVGKKIKTQKYASAQEFIDDLALISWNARYFNEPGSAVYRHAQILKEYISNVVLPKLRNDKAIPNHSSLFYPNLGDLPDDNDDPTLAGVNFGDAGESTPRREEFVSEMSVTPQADPFISMSKPLVSTSHPKQQPFINSNIHTPKHQTPSYTRERATKQAESGIRRGRPPIIDKPFETRIKLILKGFKKLRDATNDHALTKHFERLPDIKQEIDYYERIPNPISLQEIKVKVRSRKYATVDQFINDLDLMFANAQTYYGDDPYSEEFMDYQQFKKEAQIIIQMELSKSDKEVLSLSTASSDGVLRFPMDSLEVNGYTYKIGDWVLMSNPVDAEKPTVGQIFRLWSTEEGNRYCNICWYYRPEQTCHAIDRLFFKNEVCKTGQYRDHLVDEIVGPCYVIFLTRYQKGDLPEGVIPDGAPWFICEFRYNESTHVFNRIRTWKACLPDEVRDDPEQPLIPLHENRKLIKYESPLKNLLRPDAYVGMPIPDPIGGQPNTPPVSGSVYKLAPIPDDDLGQYISSPNVTPMPEHDDVATGRRAFLFTPISQLKGGGGATTAVYATSPSVLARGSPTASQDVVPTHTTTSISAPTNFVEDKHALPGSYKSLQAQIQESQAKKLQEQQLQQMQLQQHQSLFRRANTPTPTSIAPTGGNYHTSASTYSTLLAGGTLAYGLNTGVFDLGEEVEELVNKRQKLNNEGEVESEEFVFYRAPPVLLSGRKIITNSQAELGHSAAYLAWKLRREQQ</sequence>
<keyword evidence="2" id="KW-0597">Phosphoprotein</keyword>
<dbReference type="Proteomes" id="UP000000709">
    <property type="component" value="Unassembled WGS sequence"/>
</dbReference>
<evidence type="ECO:0000259" key="14">
    <source>
        <dbReference type="PROSITE" id="PS51038"/>
    </source>
</evidence>
<evidence type="ECO:0000256" key="10">
    <source>
        <dbReference type="PROSITE-ProRule" id="PRU00035"/>
    </source>
</evidence>
<dbReference type="GeneID" id="18869511"/>
<feature type="compositionally biased region" description="Polar residues" evidence="12">
    <location>
        <begin position="624"/>
        <end position="638"/>
    </location>
</feature>
<dbReference type="PANTHER" id="PTHR16062">
    <property type="entry name" value="SWI/SNF-RELATED"/>
    <property type="match status" value="1"/>
</dbReference>
<comment type="subcellular location">
    <subcellularLocation>
        <location evidence="1">Nucleus</location>
    </subcellularLocation>
</comment>
<dbReference type="CDD" id="cd05522">
    <property type="entry name" value="Bromo_Rsc1_2_II"/>
    <property type="match status" value="1"/>
</dbReference>
<dbReference type="EMBL" id="GL996499">
    <property type="protein sequence ID" value="EGW34871.1"/>
    <property type="molecule type" value="Genomic_DNA"/>
</dbReference>
<evidence type="ECO:0000313" key="15">
    <source>
        <dbReference type="EMBL" id="EGW34871.1"/>
    </source>
</evidence>
<evidence type="ECO:0000256" key="1">
    <source>
        <dbReference type="ARBA" id="ARBA00004123"/>
    </source>
</evidence>
<dbReference type="SUPFAM" id="SSF47370">
    <property type="entry name" value="Bromodomain"/>
    <property type="match status" value="2"/>
</dbReference>
<keyword evidence="3" id="KW-0677">Repeat</keyword>
<dbReference type="PANTHER" id="PTHR16062:SF21">
    <property type="entry name" value="CHROMATIN STRUCTURE-REMODELING COMPLEX SUBUNIT RSC1-RELATED"/>
    <property type="match status" value="1"/>
</dbReference>
<dbReference type="Gene3D" id="2.30.30.490">
    <property type="match status" value="1"/>
</dbReference>
<dbReference type="InterPro" id="IPR001487">
    <property type="entry name" value="Bromodomain"/>
</dbReference>